<reference evidence="2 3" key="1">
    <citation type="submission" date="2020-01" db="EMBL/GenBank/DDBJ databases">
        <title>Identification and distribution of gene clusters putatively required for synthesis of sphingolipid metabolism inhibitors in phylogenetically diverse species of the filamentous fungus Fusarium.</title>
        <authorList>
            <person name="Kim H.-S."/>
            <person name="Busman M."/>
            <person name="Brown D.W."/>
            <person name="Divon H."/>
            <person name="Uhlig S."/>
            <person name="Proctor R.H."/>
        </authorList>
    </citation>
    <scope>NUCLEOTIDE SEQUENCE [LARGE SCALE GENOMIC DNA]</scope>
    <source>
        <strain evidence="2 3">NRRL 20459</strain>
    </source>
</reference>
<evidence type="ECO:0000313" key="2">
    <source>
        <dbReference type="EMBL" id="KAF4469483.1"/>
    </source>
</evidence>
<organism evidence="2 3">
    <name type="scientific">Fusarium albosuccineum</name>
    <dbReference type="NCBI Taxonomy" id="1237068"/>
    <lineage>
        <taxon>Eukaryota</taxon>
        <taxon>Fungi</taxon>
        <taxon>Dikarya</taxon>
        <taxon>Ascomycota</taxon>
        <taxon>Pezizomycotina</taxon>
        <taxon>Sordariomycetes</taxon>
        <taxon>Hypocreomycetidae</taxon>
        <taxon>Hypocreales</taxon>
        <taxon>Nectriaceae</taxon>
        <taxon>Fusarium</taxon>
        <taxon>Fusarium decemcellulare species complex</taxon>
    </lineage>
</organism>
<dbReference type="Proteomes" id="UP000554235">
    <property type="component" value="Unassembled WGS sequence"/>
</dbReference>
<dbReference type="OrthoDB" id="5148387at2759"/>
<feature type="signal peptide" evidence="1">
    <location>
        <begin position="1"/>
        <end position="16"/>
    </location>
</feature>
<evidence type="ECO:0000313" key="3">
    <source>
        <dbReference type="Proteomes" id="UP000554235"/>
    </source>
</evidence>
<accession>A0A8H4LKU7</accession>
<keyword evidence="1" id="KW-0732">Signal</keyword>
<name>A0A8H4LKU7_9HYPO</name>
<dbReference type="AlphaFoldDB" id="A0A8H4LKU7"/>
<proteinExistence type="predicted"/>
<comment type="caution">
    <text evidence="2">The sequence shown here is derived from an EMBL/GenBank/DDBJ whole genome shotgun (WGS) entry which is preliminary data.</text>
</comment>
<sequence>MAFLGLIPLIADAVSAVSAGAEVAALGTEAGALATAIADGATAVAAGASQAATAATEAITGGGISFGRWAATEAAKQGVFLAGLKGVEALFHAEAGSSTDPGLAAMAAKVQKTAEAVAALHTTTSSWIQWSTAHYDKRASYGSVDVTGISVTRFAILQASVGALTDMLNSTVAPALVDFNKSKSAGDLDNLRSKLLAYCQKVKGQSDTIANSDQAMVADGLQPHQDDVAKALAALS</sequence>
<gene>
    <name evidence="2" type="ORF">FALBO_3634</name>
</gene>
<feature type="chain" id="PRO_5034411511" evidence="1">
    <location>
        <begin position="17"/>
        <end position="236"/>
    </location>
</feature>
<protein>
    <submittedName>
        <fullName evidence="2">Uncharacterized protein</fullName>
    </submittedName>
</protein>
<keyword evidence="3" id="KW-1185">Reference proteome</keyword>
<dbReference type="EMBL" id="JAADYS010000469">
    <property type="protein sequence ID" value="KAF4469483.1"/>
    <property type="molecule type" value="Genomic_DNA"/>
</dbReference>
<evidence type="ECO:0000256" key="1">
    <source>
        <dbReference type="SAM" id="SignalP"/>
    </source>
</evidence>